<evidence type="ECO:0000256" key="3">
    <source>
        <dbReference type="ARBA" id="ARBA00022723"/>
    </source>
</evidence>
<dbReference type="Pfam" id="PF06156">
    <property type="entry name" value="YabA"/>
    <property type="match status" value="1"/>
</dbReference>
<evidence type="ECO:0000313" key="7">
    <source>
        <dbReference type="EMBL" id="PMC58259.1"/>
    </source>
</evidence>
<dbReference type="Proteomes" id="UP000235682">
    <property type="component" value="Unassembled WGS sequence"/>
</dbReference>
<accession>A0A1G8KUW0</accession>
<dbReference type="RefSeq" id="WP_092084898.1">
    <property type="nucleotide sequence ID" value="NZ_FNEL01000014.1"/>
</dbReference>
<evidence type="ECO:0000256" key="4">
    <source>
        <dbReference type="ARBA" id="ARBA00022833"/>
    </source>
</evidence>
<dbReference type="AlphaFoldDB" id="A0A1G8KUW0"/>
<sequence length="135" mass="15092">MNTEHLYRLIEQITQQMDSLNESVSILQSSLKDLAEENERLKLANQSLIAIFSEVPANQDESSIIIDPIGQSTHQDELADQPTASAAYVPVHGGSHERLQAIYDEGIHVCHEMFGTKREDNEGCLMCLDIIDRLA</sequence>
<feature type="coiled-coil region" evidence="6">
    <location>
        <begin position="10"/>
        <end position="51"/>
    </location>
</feature>
<dbReference type="EMBL" id="PNHE01000019">
    <property type="protein sequence ID" value="PMC58259.1"/>
    <property type="molecule type" value="Genomic_DNA"/>
</dbReference>
<dbReference type="GO" id="GO:0008156">
    <property type="term" value="P:negative regulation of DNA replication"/>
    <property type="evidence" value="ECO:0007669"/>
    <property type="project" value="UniProtKB-KW"/>
</dbReference>
<keyword evidence="6" id="KW-0175">Coiled coil</keyword>
<evidence type="ECO:0000256" key="1">
    <source>
        <dbReference type="ARBA" id="ARBA00022490"/>
    </source>
</evidence>
<keyword evidence="8" id="KW-1185">Reference proteome</keyword>
<dbReference type="STRING" id="84521.SAMN04487994_101422"/>
<dbReference type="InterPro" id="IPR010377">
    <property type="entry name" value="YabA"/>
</dbReference>
<keyword evidence="5" id="KW-0236">DNA replication inhibitor</keyword>
<dbReference type="PIRSF" id="PIRSF021439">
    <property type="entry name" value="DUF972"/>
    <property type="match status" value="1"/>
</dbReference>
<evidence type="ECO:0000256" key="5">
    <source>
        <dbReference type="ARBA" id="ARBA00022880"/>
    </source>
</evidence>
<comment type="caution">
    <text evidence="7">The sequence shown here is derived from an EMBL/GenBank/DDBJ whole genome shotgun (WGS) entry which is preliminary data.</text>
</comment>
<dbReference type="GO" id="GO:0046872">
    <property type="term" value="F:metal ion binding"/>
    <property type="evidence" value="ECO:0007669"/>
    <property type="project" value="UniProtKB-KW"/>
</dbReference>
<keyword evidence="4" id="KW-0862">Zinc</keyword>
<reference evidence="7 8" key="1">
    <citation type="submission" date="2017-09" db="EMBL/GenBank/DDBJ databases">
        <title>Bacterial strain isolated from the female urinary microbiota.</title>
        <authorList>
            <person name="Thomas-White K."/>
            <person name="Kumar N."/>
            <person name="Forster S."/>
            <person name="Putonti C."/>
            <person name="Lawley T."/>
            <person name="Wolfe A.J."/>
        </authorList>
    </citation>
    <scope>NUCLEOTIDE SEQUENCE [LARGE SCALE GENOMIC DNA]</scope>
    <source>
        <strain evidence="7 8">UMB0852</strain>
    </source>
</reference>
<evidence type="ECO:0000313" key="8">
    <source>
        <dbReference type="Proteomes" id="UP000235682"/>
    </source>
</evidence>
<protein>
    <submittedName>
        <fullName evidence="7">DUF972 domain-containing protein</fullName>
    </submittedName>
</protein>
<keyword evidence="3" id="KW-0479">Metal-binding</keyword>
<keyword evidence="1" id="KW-0963">Cytoplasm</keyword>
<gene>
    <name evidence="7" type="ORF">CJ205_05245</name>
</gene>
<dbReference type="OrthoDB" id="2112130at2"/>
<keyword evidence="2" id="KW-0235">DNA replication</keyword>
<evidence type="ECO:0000256" key="2">
    <source>
        <dbReference type="ARBA" id="ARBA00022705"/>
    </source>
</evidence>
<proteinExistence type="predicted"/>
<evidence type="ECO:0000256" key="6">
    <source>
        <dbReference type="SAM" id="Coils"/>
    </source>
</evidence>
<dbReference type="GO" id="GO:0006260">
    <property type="term" value="P:DNA replication"/>
    <property type="evidence" value="ECO:0007669"/>
    <property type="project" value="UniProtKB-KW"/>
</dbReference>
<name>A0A1G8KUW0_9LACT</name>
<organism evidence="7 8">
    <name type="scientific">Dolosicoccus paucivorans</name>
    <dbReference type="NCBI Taxonomy" id="84521"/>
    <lineage>
        <taxon>Bacteria</taxon>
        <taxon>Bacillati</taxon>
        <taxon>Bacillota</taxon>
        <taxon>Bacilli</taxon>
        <taxon>Lactobacillales</taxon>
        <taxon>Aerococcaceae</taxon>
        <taxon>Dolosicoccus</taxon>
    </lineage>
</organism>